<keyword evidence="1" id="KW-1133">Transmembrane helix</keyword>
<feature type="transmembrane region" description="Helical" evidence="1">
    <location>
        <begin position="12"/>
        <end position="33"/>
    </location>
</feature>
<feature type="transmembrane region" description="Helical" evidence="1">
    <location>
        <begin position="340"/>
        <end position="363"/>
    </location>
</feature>
<proteinExistence type="predicted"/>
<evidence type="ECO:0000256" key="1">
    <source>
        <dbReference type="SAM" id="Phobius"/>
    </source>
</evidence>
<feature type="transmembrane region" description="Helical" evidence="1">
    <location>
        <begin position="264"/>
        <end position="292"/>
    </location>
</feature>
<feature type="transmembrane region" description="Helical" evidence="1">
    <location>
        <begin position="398"/>
        <end position="420"/>
    </location>
</feature>
<feature type="transmembrane region" description="Helical" evidence="1">
    <location>
        <begin position="509"/>
        <end position="533"/>
    </location>
</feature>
<sequence>MSRSVREYLQHALIAAGGSLVVIGLLIVMNSGLTEWVLSLVAVWKGKPPAPHWLVKIHAIGIEALVSGIALVALGWVALPRWNWLAALAQQDSVVLTVALLAIGGLWLPVALIGHSAVIGGERYWWLDDDAMISMRYARHLAQGAGLVWNLDGERVEGYTNLLWTLYMALVHLLPIPVAQTSLIILLTNITLAVATVPIIIRFVRALGGSPLVVAATVLGFVLNKNVMAWTTSGFETTLLMWLFLLAAYRIITEAQQRMPRLFTFVIIALLSLVRSDAVILSVLLYALAVWLNSNRMLIIGYAALSLALPIAHVLFRALYYGDVLPNTAYLKVFGWEGALLAGFRYFAAFAMHYPFALGFALIGSLLTKDKVRRALLAVVLAYVAYVIYVGGDAFPNFRFFIPILPLILALAFLGVQSLIRTVWTTPVQGEQLFAPRTILLAVGLSVVVSGVTMAALAPMIDLLVARAQSGSAINQWFVFIIGVSALAGSVAAFFGRNALQRMLLQPAVAFRLWFGLLCLIGTPLLVPGYSWFLLPYEADVGNVTIGLLLKRNTPPTSKVADFWAGSVFYFSERYAIDLLGKSDRHIARLPAASSGTMPGHNKFDFDYSLGVLQPDFVVANYALPVNEAMLRQLATGDVAFTGQLYFNRVFQQHCLPYPIPINTWRTIFVCDWSEQISERHDWDACSITTAGNCAAER</sequence>
<accession>B8G585</accession>
<organism evidence="2 3">
    <name type="scientific">Chloroflexus aggregans (strain MD-66 / DSM 9485)</name>
    <dbReference type="NCBI Taxonomy" id="326427"/>
    <lineage>
        <taxon>Bacteria</taxon>
        <taxon>Bacillati</taxon>
        <taxon>Chloroflexota</taxon>
        <taxon>Chloroflexia</taxon>
        <taxon>Chloroflexales</taxon>
        <taxon>Chloroflexineae</taxon>
        <taxon>Chloroflexaceae</taxon>
        <taxon>Chloroflexus</taxon>
    </lineage>
</organism>
<feature type="transmembrane region" description="Helical" evidence="1">
    <location>
        <begin position="375"/>
        <end position="392"/>
    </location>
</feature>
<feature type="transmembrane region" description="Helical" evidence="1">
    <location>
        <begin position="440"/>
        <end position="465"/>
    </location>
</feature>
<dbReference type="HOGENOM" id="CLU_394669_0_0_0"/>
<feature type="transmembrane region" description="Helical" evidence="1">
    <location>
        <begin position="94"/>
        <end position="119"/>
    </location>
</feature>
<keyword evidence="1" id="KW-0812">Transmembrane</keyword>
<gene>
    <name evidence="2" type="ordered locus">Cagg_2725</name>
</gene>
<evidence type="ECO:0000313" key="3">
    <source>
        <dbReference type="Proteomes" id="UP000002508"/>
    </source>
</evidence>
<reference evidence="2" key="1">
    <citation type="submission" date="2008-12" db="EMBL/GenBank/DDBJ databases">
        <title>Complete sequence of Chloroflexus aggregans DSM 9485.</title>
        <authorList>
            <consortium name="US DOE Joint Genome Institute"/>
            <person name="Lucas S."/>
            <person name="Copeland A."/>
            <person name="Lapidus A."/>
            <person name="Glavina del Rio T."/>
            <person name="Dalin E."/>
            <person name="Tice H."/>
            <person name="Pitluck S."/>
            <person name="Foster B."/>
            <person name="Larimer F."/>
            <person name="Land M."/>
            <person name="Hauser L."/>
            <person name="Kyrpides N."/>
            <person name="Mikhailova N."/>
            <person name="Bryant D."/>
            <person name="Richardson P."/>
        </authorList>
    </citation>
    <scope>NUCLEOTIDE SEQUENCE</scope>
    <source>
        <strain evidence="2">DSM 9485</strain>
    </source>
</reference>
<dbReference type="OrthoDB" id="2020414at2"/>
<feature type="transmembrane region" description="Helical" evidence="1">
    <location>
        <begin position="53"/>
        <end position="82"/>
    </location>
</feature>
<keyword evidence="3" id="KW-1185">Reference proteome</keyword>
<dbReference type="Proteomes" id="UP000002508">
    <property type="component" value="Chromosome"/>
</dbReference>
<dbReference type="EMBL" id="CP001337">
    <property type="protein sequence ID" value="ACL25591.1"/>
    <property type="molecule type" value="Genomic_DNA"/>
</dbReference>
<dbReference type="KEGG" id="cag:Cagg_2725"/>
<feature type="transmembrane region" description="Helical" evidence="1">
    <location>
        <begin position="207"/>
        <end position="223"/>
    </location>
</feature>
<dbReference type="RefSeq" id="WP_015941448.1">
    <property type="nucleotide sequence ID" value="NC_011831.1"/>
</dbReference>
<feature type="transmembrane region" description="Helical" evidence="1">
    <location>
        <begin position="299"/>
        <end position="320"/>
    </location>
</feature>
<dbReference type="AlphaFoldDB" id="B8G585"/>
<feature type="transmembrane region" description="Helical" evidence="1">
    <location>
        <begin position="477"/>
        <end position="497"/>
    </location>
</feature>
<dbReference type="eggNOG" id="COG1807">
    <property type="taxonomic scope" value="Bacteria"/>
</dbReference>
<evidence type="ECO:0008006" key="4">
    <source>
        <dbReference type="Google" id="ProtNLM"/>
    </source>
</evidence>
<feature type="transmembrane region" description="Helical" evidence="1">
    <location>
        <begin position="235"/>
        <end position="252"/>
    </location>
</feature>
<name>B8G585_CHLAD</name>
<protein>
    <recommendedName>
        <fullName evidence="4">Glycosyltransferase RgtA/B/C/D-like domain-containing protein</fullName>
    </recommendedName>
</protein>
<keyword evidence="1" id="KW-0472">Membrane</keyword>
<evidence type="ECO:0000313" key="2">
    <source>
        <dbReference type="EMBL" id="ACL25591.1"/>
    </source>
</evidence>
<dbReference type="STRING" id="326427.Cagg_2725"/>